<keyword evidence="3" id="KW-0716">Sensory transduction</keyword>
<dbReference type="STRING" id="94128.A0A2A3EJ16"/>
<comment type="subcellular location">
    <subcellularLocation>
        <location evidence="1">Cell membrane</location>
        <topology evidence="1">Multi-pass membrane protein</topology>
    </subcellularLocation>
</comment>
<gene>
    <name evidence="11" type="ORF">APICC_05964</name>
</gene>
<proteinExistence type="predicted"/>
<keyword evidence="6 10" id="KW-1133">Transmembrane helix</keyword>
<name>A0A2A3EJ16_APICC</name>
<keyword evidence="7 10" id="KW-0472">Membrane</keyword>
<feature type="transmembrane region" description="Helical" evidence="10">
    <location>
        <begin position="461"/>
        <end position="480"/>
    </location>
</feature>
<dbReference type="Proteomes" id="UP000242457">
    <property type="component" value="Unassembled WGS sequence"/>
</dbReference>
<feature type="transmembrane region" description="Helical" evidence="10">
    <location>
        <begin position="1247"/>
        <end position="1266"/>
    </location>
</feature>
<keyword evidence="9" id="KW-0807">Transducer</keyword>
<evidence type="ECO:0000313" key="12">
    <source>
        <dbReference type="Proteomes" id="UP000242457"/>
    </source>
</evidence>
<organism evidence="11 12">
    <name type="scientific">Apis cerana cerana</name>
    <name type="common">Oriental honeybee</name>
    <dbReference type="NCBI Taxonomy" id="94128"/>
    <lineage>
        <taxon>Eukaryota</taxon>
        <taxon>Metazoa</taxon>
        <taxon>Ecdysozoa</taxon>
        <taxon>Arthropoda</taxon>
        <taxon>Hexapoda</taxon>
        <taxon>Insecta</taxon>
        <taxon>Pterygota</taxon>
        <taxon>Neoptera</taxon>
        <taxon>Endopterygota</taxon>
        <taxon>Hymenoptera</taxon>
        <taxon>Apocrita</taxon>
        <taxon>Aculeata</taxon>
        <taxon>Apoidea</taxon>
        <taxon>Anthophila</taxon>
        <taxon>Apidae</taxon>
        <taxon>Apis</taxon>
    </lineage>
</organism>
<evidence type="ECO:0000256" key="2">
    <source>
        <dbReference type="ARBA" id="ARBA00022475"/>
    </source>
</evidence>
<feature type="transmembrane region" description="Helical" evidence="10">
    <location>
        <begin position="1331"/>
        <end position="1349"/>
    </location>
</feature>
<feature type="transmembrane region" description="Helical" evidence="10">
    <location>
        <begin position="317"/>
        <end position="341"/>
    </location>
</feature>
<keyword evidence="2" id="KW-1003">Cell membrane</keyword>
<dbReference type="GO" id="GO:0005886">
    <property type="term" value="C:plasma membrane"/>
    <property type="evidence" value="ECO:0007669"/>
    <property type="project" value="UniProtKB-SubCell"/>
</dbReference>
<sequence>MMICSLISFLIPGLSRVYISIVEKNLNALMEIIPIVFATISCAIKLLNHRVNKKNFDKLFDLMSEEWEMKNDRNQACILDEFTKQGNKFAEIYKIWGSFVIIMITVTIDSLYILIIHHASGLFAMCGYQIAKATECNNIDINENELFRQCVITHNKAYKFFEIMNKSSRNSYFLQLLLTIIGISITAVQIVMYLHKPEEAFRISLFLIAAQFHLFIITLTGQVIADQSSNLANNIYCTTWYRMPPNIQKIFHMIQIKSSKPCKLTAGGVLELNIENFGIKTGREYSNIFDIPYYKVLKKYLQFLGQDPYQECKYRNIITIIMLISMIAIFIPTIFEIYVSIHDKNTDAVMECLPNLCASMSSVVKILNVHFNRENFNKLLKFVVKEWEELKLNELHILEEITNQGSKIAHLYRNTLLSFLILFLSVPMYFPILDMIDALNQTRSRQQLLRVNYMVFNADDYFFYMYLQLAWGAIVIVMIVVTIDSLYIIIIHHICGLFAVCSYEIQKTIKDLTVFANIEKCSYKELENCVIKHKKAIEFYNILNNSSQLSYLLQIGINIMGISTTAFQLAVNLNTRPQEAIRNAVFCGANQFHLFVLSLPGQILLDHCAELSNTIYCSMWYKLPVKIQKIFNIMLMRSKKSCALTVYGLYELNMENFGIVGLNMLGMSTTAVQTVINLDRPDVAIRSAVFFGADQFHLFLLSLPGQILLDRCADFANSIYGSTWYGTSLETQKMLYMMQIRSKKLCALTAGGLYDMNIENFGIHLVFQIYKEQCLDIFEIPYYKSLKKWLTLSGLYPPKNIIIILVAISIISVTLPLMFAIYTSLHAKNIDTMLECLPSLGVCVVAMFKLQNIYNNSENFKKLFTFVAKQWHQLKLNNEIRILEEIIMQGNKMAQIYRNTLLVSMTIFFFVPLIFPILDIVYPLNETRPRQQLYRVNYLIFNHEDYFFYVYFQLVWSSFVLCGFFDILDESSRNTYFFLVGTNIIATSVSAVQVEINLKNQKEIRKDLIMNTFTFQIVLNLDKLEVAIKSAVFLIAAQFHLFILSIPGQILLNHYSNLKNNIFMSAWYNMPIEVQKMFYVMQIRCKKPCSLTACGLYEMNMENFGTKTGRQCPDIFDIPYYKMVEKYFQLLGQDPRLKNEFRNFIVTMVVISISGNIVPTFDKLFQFVASEWDKLKLNNELHILDNTIIQGNKMAQLYRSALLTALVLFLLIPLLSPILDIVLPLNETRSRQQLLKVNYLFFNDDNYFFYVYLQLAWGSIMVVVTIVAVDSLLILIIHHCSGLFTVCGYSVFQETRNKYINIFDIPYYKLLEKYMKFLGQDPRQRDDFRNIIVIAIVTSISGILIPTLLELYTSLCDKNMDAVIECLPHLITGVTSIVKLLNIHFNRENFKKLFEFITKEWEKFELNNQFHVLEEITVKGSKMAQLYRNTLLSFTLAWGSIIVVMIIVTIDSLYMIIIHHSSGMFAMCGYKVQEATKYTNLFNDRIISENYTYEQLKNCITIHDKALQFYNILNESSRNSYLIQVGLNMMDISVTAVQTVVNLDRPEEAIRTAVFLGAEQFHLFVISLPGQVLLDHCTEMADNIYSSTWYEIPVKIQKVLHMMQIRSKKPCSLTAGGLYEMNMENFGISIQLWEAISNKDFDNIIQNIPQVITVIISMIKILNIYSNKMQFKKLFNSLVQDWKSLESKEELIMLDKFTQYGSKLALLYRIVFLDRPEEAIRAVIYVIAQQFHLYAISLPGETLLNQSSKLADKIYDSEWYKIPMKVQKVLHIMQIRSNKPCILTAAGLYEMKIESFGIVRKINM</sequence>
<feature type="transmembrane region" description="Helical" evidence="10">
    <location>
        <begin position="1141"/>
        <end position="1161"/>
    </location>
</feature>
<evidence type="ECO:0000256" key="9">
    <source>
        <dbReference type="ARBA" id="ARBA00023224"/>
    </source>
</evidence>
<feature type="transmembrane region" description="Helical" evidence="10">
    <location>
        <begin position="29"/>
        <end position="48"/>
    </location>
</feature>
<evidence type="ECO:0000256" key="6">
    <source>
        <dbReference type="ARBA" id="ARBA00022989"/>
    </source>
</evidence>
<accession>A0A2A3EJ16</accession>
<dbReference type="InterPro" id="IPR004117">
    <property type="entry name" value="7tm6_olfct_rcpt"/>
</dbReference>
<feature type="transmembrane region" description="Helical" evidence="10">
    <location>
        <begin position="95"/>
        <end position="115"/>
    </location>
</feature>
<feature type="transmembrane region" description="Helical" evidence="10">
    <location>
        <begin position="416"/>
        <end position="440"/>
    </location>
</feature>
<feature type="transmembrane region" description="Helical" evidence="10">
    <location>
        <begin position="1201"/>
        <end position="1226"/>
    </location>
</feature>
<dbReference type="GO" id="GO:0005549">
    <property type="term" value="F:odorant binding"/>
    <property type="evidence" value="ECO:0007669"/>
    <property type="project" value="InterPro"/>
</dbReference>
<feature type="transmembrane region" description="Helical" evidence="10">
    <location>
        <begin position="172"/>
        <end position="193"/>
    </location>
</feature>
<feature type="transmembrane region" description="Helical" evidence="10">
    <location>
        <begin position="946"/>
        <end position="968"/>
    </location>
</feature>
<dbReference type="PANTHER" id="PTHR21137">
    <property type="entry name" value="ODORANT RECEPTOR"/>
    <property type="match status" value="1"/>
</dbReference>
<feature type="transmembrane region" description="Helical" evidence="10">
    <location>
        <begin position="1272"/>
        <end position="1292"/>
    </location>
</feature>
<dbReference type="GO" id="GO:0004984">
    <property type="term" value="F:olfactory receptor activity"/>
    <property type="evidence" value="ECO:0007669"/>
    <property type="project" value="InterPro"/>
</dbReference>
<dbReference type="GO" id="GO:0007165">
    <property type="term" value="P:signal transduction"/>
    <property type="evidence" value="ECO:0007669"/>
    <property type="project" value="UniProtKB-KW"/>
</dbReference>
<feature type="transmembrane region" description="Helical" evidence="10">
    <location>
        <begin position="975"/>
        <end position="994"/>
    </location>
</feature>
<evidence type="ECO:0000256" key="10">
    <source>
        <dbReference type="SAM" id="Phobius"/>
    </source>
</evidence>
<keyword evidence="4 10" id="KW-0812">Transmembrane</keyword>
<feature type="transmembrane region" description="Helical" evidence="10">
    <location>
        <begin position="801"/>
        <end position="825"/>
    </location>
</feature>
<evidence type="ECO:0000256" key="1">
    <source>
        <dbReference type="ARBA" id="ARBA00004651"/>
    </source>
</evidence>
<dbReference type="OrthoDB" id="7540137at2759"/>
<reference evidence="11 12" key="1">
    <citation type="submission" date="2014-07" db="EMBL/GenBank/DDBJ databases">
        <title>Genomic and transcriptomic analysis on Apis cerana provide comprehensive insights into honey bee biology.</title>
        <authorList>
            <person name="Diao Q."/>
            <person name="Sun L."/>
            <person name="Zheng H."/>
            <person name="Zheng H."/>
            <person name="Xu S."/>
            <person name="Wang S."/>
            <person name="Zeng Z."/>
            <person name="Hu F."/>
            <person name="Su S."/>
            <person name="Wu J."/>
        </authorList>
    </citation>
    <scope>NUCLEOTIDE SEQUENCE [LARGE SCALE GENOMIC DNA]</scope>
    <source>
        <tissue evidence="11">Pupae without intestine</tissue>
    </source>
</reference>
<protein>
    <submittedName>
        <fullName evidence="11">Odorant receptor 63a</fullName>
    </submittedName>
</protein>
<feature type="transmembrane region" description="Helical" evidence="10">
    <location>
        <begin position="901"/>
        <end position="924"/>
    </location>
</feature>
<evidence type="ECO:0000313" key="11">
    <source>
        <dbReference type="EMBL" id="PBC31272.1"/>
    </source>
</evidence>
<keyword evidence="12" id="KW-1185">Reference proteome</keyword>
<evidence type="ECO:0000256" key="8">
    <source>
        <dbReference type="ARBA" id="ARBA00023170"/>
    </source>
</evidence>
<keyword evidence="5" id="KW-0552">Olfaction</keyword>
<feature type="transmembrane region" description="Helical" evidence="10">
    <location>
        <begin position="205"/>
        <end position="225"/>
    </location>
</feature>
<dbReference type="PANTHER" id="PTHR21137:SF35">
    <property type="entry name" value="ODORANT RECEPTOR 19A-RELATED"/>
    <property type="match status" value="1"/>
</dbReference>
<keyword evidence="8 11" id="KW-0675">Receptor</keyword>
<dbReference type="Pfam" id="PF02949">
    <property type="entry name" value="7tm_6"/>
    <property type="match status" value="6"/>
</dbReference>
<feature type="transmembrane region" description="Helical" evidence="10">
    <location>
        <begin position="1031"/>
        <end position="1052"/>
    </location>
</feature>
<evidence type="ECO:0000256" key="4">
    <source>
        <dbReference type="ARBA" id="ARBA00022692"/>
    </source>
</evidence>
<evidence type="ECO:0000256" key="3">
    <source>
        <dbReference type="ARBA" id="ARBA00022606"/>
    </source>
</evidence>
<feature type="transmembrane region" description="Helical" evidence="10">
    <location>
        <begin position="1436"/>
        <end position="1457"/>
    </location>
</feature>
<evidence type="ECO:0000256" key="5">
    <source>
        <dbReference type="ARBA" id="ARBA00022725"/>
    </source>
</evidence>
<evidence type="ECO:0000256" key="7">
    <source>
        <dbReference type="ARBA" id="ARBA00023136"/>
    </source>
</evidence>
<dbReference type="EMBL" id="KZ288241">
    <property type="protein sequence ID" value="PBC31272.1"/>
    <property type="molecule type" value="Genomic_DNA"/>
</dbReference>